<protein>
    <submittedName>
        <fullName evidence="2">Uncharacterized protein</fullName>
    </submittedName>
</protein>
<organism evidence="2 3">
    <name type="scientific">Kipferlia bialata</name>
    <dbReference type="NCBI Taxonomy" id="797122"/>
    <lineage>
        <taxon>Eukaryota</taxon>
        <taxon>Metamonada</taxon>
        <taxon>Carpediemonas-like organisms</taxon>
        <taxon>Kipferlia</taxon>
    </lineage>
</organism>
<sequence>MFGDEDVEDGDMTMSPVEVLNRNHQVILSLLPKVECISRTLGEFKHASPELQADLASQSLAFSEDLAEVVASLHSLADQVRPGFSHRHGQCMLDTYGLTVARGVKAQRVGAEAEACAVLEAMLREGEGAEQGETLESMD</sequence>
<name>A0A9K3CRH2_9EUKA</name>
<proteinExistence type="predicted"/>
<dbReference type="AlphaFoldDB" id="A0A9K3CRH2"/>
<reference evidence="2 3" key="2">
    <citation type="journal article" date="2018" name="PLoS ONE">
        <title>The draft genome of Kipferlia bialata reveals reductive genome evolution in fornicate parasites.</title>
        <authorList>
            <person name="Tanifuji G."/>
            <person name="Takabayashi S."/>
            <person name="Kume K."/>
            <person name="Takagi M."/>
            <person name="Nakayama T."/>
            <person name="Kamikawa R."/>
            <person name="Inagaki Y."/>
            <person name="Hashimoto T."/>
        </authorList>
    </citation>
    <scope>NUCLEOTIDE SEQUENCE [LARGE SCALE GENOMIC DNA]</scope>
    <source>
        <strain evidence="2">NY0173</strain>
    </source>
</reference>
<dbReference type="EMBL" id="BDIP01000132">
    <property type="protein sequence ID" value="GIQ80248.1"/>
    <property type="molecule type" value="Genomic_DNA"/>
</dbReference>
<gene>
    <name evidence="1" type="ORF">KIPB_001017</name>
    <name evidence="2" type="ORF">KIPB_002229</name>
</gene>
<dbReference type="EMBL" id="BDIP01000356">
    <property type="protein sequence ID" value="GIQ81291.1"/>
    <property type="molecule type" value="Genomic_DNA"/>
</dbReference>
<comment type="caution">
    <text evidence="2">The sequence shown here is derived from an EMBL/GenBank/DDBJ whole genome shotgun (WGS) entry which is preliminary data.</text>
</comment>
<keyword evidence="3" id="KW-1185">Reference proteome</keyword>
<dbReference type="Proteomes" id="UP000265618">
    <property type="component" value="Unassembled WGS sequence"/>
</dbReference>
<reference evidence="2" key="1">
    <citation type="submission" date="2016-10" db="EMBL/GenBank/DDBJ databases">
        <authorList>
            <person name="Tanifuji G."/>
            <person name="Kume K."/>
            <person name="Nakayama T."/>
            <person name="Takabayashi S."/>
            <person name="Hashimoto T."/>
        </authorList>
    </citation>
    <scope>NUCLEOTIDE SEQUENCE</scope>
    <source>
        <strain evidence="2">NY0173</strain>
    </source>
</reference>
<evidence type="ECO:0000313" key="3">
    <source>
        <dbReference type="Proteomes" id="UP000265618"/>
    </source>
</evidence>
<accession>A0A9K3CRH2</accession>
<evidence type="ECO:0000313" key="2">
    <source>
        <dbReference type="EMBL" id="GIQ81291.1"/>
    </source>
</evidence>
<evidence type="ECO:0000313" key="1">
    <source>
        <dbReference type="EMBL" id="GIQ80248.1"/>
    </source>
</evidence>